<protein>
    <recommendedName>
        <fullName evidence="1">BTB domain-containing protein</fullName>
    </recommendedName>
</protein>
<dbReference type="PROSITE" id="PS50097">
    <property type="entry name" value="BTB"/>
    <property type="match status" value="1"/>
</dbReference>
<sequence length="179" mass="19762">MTTIDIVPDGDLIIKIGDDYLRVSSHALCLASPVFKSMLRSNFIEGLTAKNSASNPKHITLPDDDPAAFKTFCHVIHLQLDSVPRVLGIDSLQDLATLCDKYQAITPMRNCATLWACNLASDSSLETQIRLLIIAIDFDLPDAFNKVSRRLLEVNCGKVELVRQYLALYAPTDDTVLGK</sequence>
<accession>A0A438MYM4</accession>
<dbReference type="Gene3D" id="3.30.710.10">
    <property type="entry name" value="Potassium Channel Kv1.1, Chain A"/>
    <property type="match status" value="1"/>
</dbReference>
<dbReference type="VEuPathDB" id="FungiDB:PV10_02981"/>
<dbReference type="OrthoDB" id="4119885at2759"/>
<feature type="domain" description="BTB" evidence="1">
    <location>
        <begin position="10"/>
        <end position="85"/>
    </location>
</feature>
<proteinExistence type="predicted"/>
<dbReference type="EMBL" id="NAJM01000034">
    <property type="protein sequence ID" value="RVX68844.1"/>
    <property type="molecule type" value="Genomic_DNA"/>
</dbReference>
<gene>
    <name evidence="2" type="ORF">B0A52_07499</name>
</gene>
<dbReference type="InterPro" id="IPR000210">
    <property type="entry name" value="BTB/POZ_dom"/>
</dbReference>
<dbReference type="Proteomes" id="UP000288859">
    <property type="component" value="Unassembled WGS sequence"/>
</dbReference>
<dbReference type="SUPFAM" id="SSF54695">
    <property type="entry name" value="POZ domain"/>
    <property type="match status" value="1"/>
</dbReference>
<reference evidence="2 3" key="1">
    <citation type="submission" date="2017-03" db="EMBL/GenBank/DDBJ databases">
        <title>Genomes of endolithic fungi from Antarctica.</title>
        <authorList>
            <person name="Coleine C."/>
            <person name="Masonjones S."/>
            <person name="Stajich J.E."/>
        </authorList>
    </citation>
    <scope>NUCLEOTIDE SEQUENCE [LARGE SCALE GENOMIC DNA]</scope>
    <source>
        <strain evidence="2 3">CCFEE 6314</strain>
    </source>
</reference>
<dbReference type="SMART" id="SM00225">
    <property type="entry name" value="BTB"/>
    <property type="match status" value="1"/>
</dbReference>
<dbReference type="Pfam" id="PF00651">
    <property type="entry name" value="BTB"/>
    <property type="match status" value="1"/>
</dbReference>
<evidence type="ECO:0000259" key="1">
    <source>
        <dbReference type="PROSITE" id="PS50097"/>
    </source>
</evidence>
<evidence type="ECO:0000313" key="2">
    <source>
        <dbReference type="EMBL" id="RVX68844.1"/>
    </source>
</evidence>
<dbReference type="InterPro" id="IPR011333">
    <property type="entry name" value="SKP1/BTB/POZ_sf"/>
</dbReference>
<evidence type="ECO:0000313" key="3">
    <source>
        <dbReference type="Proteomes" id="UP000288859"/>
    </source>
</evidence>
<comment type="caution">
    <text evidence="2">The sequence shown here is derived from an EMBL/GenBank/DDBJ whole genome shotgun (WGS) entry which is preliminary data.</text>
</comment>
<dbReference type="AlphaFoldDB" id="A0A438MYM4"/>
<name>A0A438MYM4_EXOME</name>
<organism evidence="2 3">
    <name type="scientific">Exophiala mesophila</name>
    <name type="common">Black yeast-like fungus</name>
    <dbReference type="NCBI Taxonomy" id="212818"/>
    <lineage>
        <taxon>Eukaryota</taxon>
        <taxon>Fungi</taxon>
        <taxon>Dikarya</taxon>
        <taxon>Ascomycota</taxon>
        <taxon>Pezizomycotina</taxon>
        <taxon>Eurotiomycetes</taxon>
        <taxon>Chaetothyriomycetidae</taxon>
        <taxon>Chaetothyriales</taxon>
        <taxon>Herpotrichiellaceae</taxon>
        <taxon>Exophiala</taxon>
    </lineage>
</organism>